<reference evidence="2" key="1">
    <citation type="submission" date="2016-12" db="EMBL/GenBank/DDBJ databases">
        <authorList>
            <person name="Brunel B."/>
        </authorList>
    </citation>
    <scope>NUCLEOTIDE SEQUENCE [LARGE SCALE GENOMIC DNA]</scope>
</reference>
<dbReference type="Proteomes" id="UP000245698">
    <property type="component" value="Unassembled WGS sequence"/>
</dbReference>
<keyword evidence="2" id="KW-1185">Reference proteome</keyword>
<keyword evidence="1" id="KW-0489">Methyltransferase</keyword>
<dbReference type="Gene3D" id="3.40.50.150">
    <property type="entry name" value="Vaccinia Virus protein VP39"/>
    <property type="match status" value="1"/>
</dbReference>
<gene>
    <name evidence="1" type="ORF">BQ8482_130058</name>
</gene>
<dbReference type="GO" id="GO:0008168">
    <property type="term" value="F:methyltransferase activity"/>
    <property type="evidence" value="ECO:0007669"/>
    <property type="project" value="UniProtKB-KW"/>
</dbReference>
<dbReference type="EMBL" id="FUIG01000019">
    <property type="protein sequence ID" value="SJM30159.1"/>
    <property type="molecule type" value="Genomic_DNA"/>
</dbReference>
<name>A0A2P9AGB1_9HYPH</name>
<organism evidence="1 2">
    <name type="scientific">Mesorhizobium delmotii</name>
    <dbReference type="NCBI Taxonomy" id="1631247"/>
    <lineage>
        <taxon>Bacteria</taxon>
        <taxon>Pseudomonadati</taxon>
        <taxon>Pseudomonadota</taxon>
        <taxon>Alphaproteobacteria</taxon>
        <taxon>Hyphomicrobiales</taxon>
        <taxon>Phyllobacteriaceae</taxon>
        <taxon>Mesorhizobium</taxon>
    </lineage>
</organism>
<keyword evidence="1" id="KW-0808">Transferase</keyword>
<evidence type="ECO:0000313" key="1">
    <source>
        <dbReference type="EMBL" id="SJM30159.1"/>
    </source>
</evidence>
<dbReference type="AlphaFoldDB" id="A0A2P9AGB1"/>
<protein>
    <submittedName>
        <fullName evidence="1">Methyltransferase type 11</fullName>
    </submittedName>
</protein>
<proteinExistence type="predicted"/>
<dbReference type="GO" id="GO:0032259">
    <property type="term" value="P:methylation"/>
    <property type="evidence" value="ECO:0007669"/>
    <property type="project" value="UniProtKB-KW"/>
</dbReference>
<evidence type="ECO:0000313" key="2">
    <source>
        <dbReference type="Proteomes" id="UP000245698"/>
    </source>
</evidence>
<accession>A0A2P9AGB1</accession>
<dbReference type="InterPro" id="IPR029063">
    <property type="entry name" value="SAM-dependent_MTases_sf"/>
</dbReference>
<sequence length="79" mass="9101">MQASTIADPRRPPRRTEWFANGVVKYHRRIGTTLNALVSARFAIEAVNEFAPSMEQIMEVPELKEERKDPMMLLVSSKR</sequence>